<evidence type="ECO:0000313" key="2">
    <source>
        <dbReference type="Proteomes" id="UP001164743"/>
    </source>
</evidence>
<dbReference type="Proteomes" id="UP001164743">
    <property type="component" value="Chromosome 4A"/>
</dbReference>
<dbReference type="GeneID" id="77809537"/>
<proteinExistence type="predicted"/>
<accession>A0ABY7CGC2</accession>
<dbReference type="EMBL" id="CP110424">
    <property type="protein sequence ID" value="WAQ84276.1"/>
    <property type="molecule type" value="Genomic_DNA"/>
</dbReference>
<protein>
    <submittedName>
        <fullName evidence="1">Uncharacterized protein</fullName>
    </submittedName>
</protein>
<sequence>MFCASGAVASESNFPILCHLIGIRYHFFQLGPTLRYLSVSRLRDCRESVGFSHKIFFVEPSFVLFVSKGLKSLKPSPRNLQIRQMMRGNTKVKRLYNENKFTLVLRYAYKNRTGAHENPEANLIRQSKETRDTRRFWMNGCHGHDSDCVSLPPEHKFEKVIPGVGISKLKKSILCGLGPRKVMAKTPVLSVSCQRNRCLDIKPRAEKSRS</sequence>
<evidence type="ECO:0000313" key="1">
    <source>
        <dbReference type="EMBL" id="WAQ84276.1"/>
    </source>
</evidence>
<keyword evidence="2" id="KW-1185">Reference proteome</keyword>
<reference evidence="1" key="1">
    <citation type="submission" date="2022-10" db="EMBL/GenBank/DDBJ databases">
        <title>Puccinia triticina Genome sequencing and assembly.</title>
        <authorList>
            <person name="Li C."/>
        </authorList>
    </citation>
    <scope>NUCLEOTIDE SEQUENCE</scope>
    <source>
        <strain evidence="1">Pt15</strain>
    </source>
</reference>
<name>A0ABY7CGC2_9BASI</name>
<gene>
    <name evidence="1" type="ORF">PtA15_4A729</name>
</gene>
<organism evidence="1 2">
    <name type="scientific">Puccinia triticina</name>
    <dbReference type="NCBI Taxonomy" id="208348"/>
    <lineage>
        <taxon>Eukaryota</taxon>
        <taxon>Fungi</taxon>
        <taxon>Dikarya</taxon>
        <taxon>Basidiomycota</taxon>
        <taxon>Pucciniomycotina</taxon>
        <taxon>Pucciniomycetes</taxon>
        <taxon>Pucciniales</taxon>
        <taxon>Pucciniaceae</taxon>
        <taxon>Puccinia</taxon>
    </lineage>
</organism>
<dbReference type="RefSeq" id="XP_053019831.1">
    <property type="nucleotide sequence ID" value="XM_053168642.1"/>
</dbReference>